<dbReference type="SMART" id="SM00326">
    <property type="entry name" value="SH3"/>
    <property type="match status" value="3"/>
</dbReference>
<reference evidence="15" key="1">
    <citation type="submission" date="2021-11" db="EMBL/GenBank/DDBJ databases">
        <authorList>
            <consortium name="Genoscope - CEA"/>
            <person name="William W."/>
        </authorList>
    </citation>
    <scope>NUCLEOTIDE SEQUENCE</scope>
</reference>
<dbReference type="SUPFAM" id="SSF82866">
    <property type="entry name" value="Multidrug efflux transporter AcrB transmembrane domain"/>
    <property type="match status" value="3"/>
</dbReference>
<dbReference type="PANTHER" id="PTHR45951:SF3">
    <property type="entry name" value="PROTEIN DISPATCHED"/>
    <property type="match status" value="1"/>
</dbReference>
<feature type="transmembrane region" description="Helical" evidence="11">
    <location>
        <begin position="797"/>
        <end position="819"/>
    </location>
</feature>
<dbReference type="Pfam" id="PF12349">
    <property type="entry name" value="Sterol-sensing"/>
    <property type="match status" value="1"/>
</dbReference>
<feature type="transmembrane region" description="Helical" evidence="11">
    <location>
        <begin position="372"/>
        <end position="397"/>
    </location>
</feature>
<feature type="region of interest" description="Disordered" evidence="10">
    <location>
        <begin position="670"/>
        <end position="697"/>
    </location>
</feature>
<dbReference type="InterPro" id="IPR000731">
    <property type="entry name" value="SSD"/>
</dbReference>
<dbReference type="PROSITE" id="PS00022">
    <property type="entry name" value="EGF_1"/>
    <property type="match status" value="1"/>
</dbReference>
<evidence type="ECO:0000256" key="5">
    <source>
        <dbReference type="ARBA" id="ARBA00023136"/>
    </source>
</evidence>
<dbReference type="PROSITE" id="PS50002">
    <property type="entry name" value="SH3"/>
    <property type="match status" value="2"/>
</dbReference>
<feature type="domain" description="SH3" evidence="12">
    <location>
        <begin position="530"/>
        <end position="589"/>
    </location>
</feature>
<dbReference type="GO" id="GO:0007224">
    <property type="term" value="P:smoothened signaling pathway"/>
    <property type="evidence" value="ECO:0007669"/>
    <property type="project" value="TreeGrafter"/>
</dbReference>
<feature type="transmembrane region" description="Helical" evidence="11">
    <location>
        <begin position="1262"/>
        <end position="1283"/>
    </location>
</feature>
<feature type="compositionally biased region" description="Pro residues" evidence="10">
    <location>
        <begin position="975"/>
        <end position="986"/>
    </location>
</feature>
<dbReference type="PANTHER" id="PTHR45951">
    <property type="entry name" value="PROTEIN DISPATCHED-RELATED"/>
    <property type="match status" value="1"/>
</dbReference>
<dbReference type="Pfam" id="PF03176">
    <property type="entry name" value="MMPL"/>
    <property type="match status" value="1"/>
</dbReference>
<feature type="transmembrane region" description="Helical" evidence="11">
    <location>
        <begin position="315"/>
        <end position="338"/>
    </location>
</feature>
<proteinExistence type="inferred from homology"/>
<comment type="caution">
    <text evidence="15">The sequence shown here is derived from an EMBL/GenBank/DDBJ whole genome shotgun (WGS) entry which is preliminary data.</text>
</comment>
<dbReference type="Gene3D" id="2.30.30.40">
    <property type="entry name" value="SH3 Domains"/>
    <property type="match status" value="2"/>
</dbReference>
<dbReference type="Pfam" id="PF14604">
    <property type="entry name" value="SH3_9"/>
    <property type="match status" value="1"/>
</dbReference>
<keyword evidence="16" id="KW-1185">Reference proteome</keyword>
<comment type="subcellular location">
    <subcellularLocation>
        <location evidence="1">Membrane</location>
        <topology evidence="1">Multi-pass membrane protein</topology>
    </subcellularLocation>
</comment>
<keyword evidence="5 11" id="KW-0472">Membrane</keyword>
<feature type="domain" description="SSD" evidence="14">
    <location>
        <begin position="601"/>
        <end position="662"/>
    </location>
</feature>
<evidence type="ECO:0000256" key="1">
    <source>
        <dbReference type="ARBA" id="ARBA00004141"/>
    </source>
</evidence>
<feature type="transmembrane region" description="Helical" evidence="11">
    <location>
        <begin position="1363"/>
        <end position="1386"/>
    </location>
</feature>
<dbReference type="PROSITE" id="PS50156">
    <property type="entry name" value="SSD"/>
    <property type="match status" value="1"/>
</dbReference>
<dbReference type="InterPro" id="IPR052081">
    <property type="entry name" value="Dispatched_Hh_regulator"/>
</dbReference>
<evidence type="ECO:0000256" key="10">
    <source>
        <dbReference type="SAM" id="MobiDB-lite"/>
    </source>
</evidence>
<evidence type="ECO:0000259" key="13">
    <source>
        <dbReference type="PROSITE" id="PS50026"/>
    </source>
</evidence>
<feature type="disulfide bond" evidence="8">
    <location>
        <begin position="911"/>
        <end position="920"/>
    </location>
</feature>
<evidence type="ECO:0000256" key="6">
    <source>
        <dbReference type="ARBA" id="ARBA00023180"/>
    </source>
</evidence>
<feature type="compositionally biased region" description="Pro residues" evidence="10">
    <location>
        <begin position="932"/>
        <end position="947"/>
    </location>
</feature>
<keyword evidence="4 11" id="KW-1133">Transmembrane helix</keyword>
<keyword evidence="8" id="KW-0245">EGF-like domain</keyword>
<evidence type="ECO:0000256" key="3">
    <source>
        <dbReference type="ARBA" id="ARBA00022692"/>
    </source>
</evidence>
<evidence type="ECO:0008006" key="17">
    <source>
        <dbReference type="Google" id="ProtNLM"/>
    </source>
</evidence>
<keyword evidence="6" id="KW-0325">Glycoprotein</keyword>
<gene>
    <name evidence="15" type="ORF">PECAL_6P08680</name>
</gene>
<dbReference type="Gene3D" id="1.20.1640.10">
    <property type="entry name" value="Multidrug efflux transporter AcrB transmembrane domain"/>
    <property type="match status" value="2"/>
</dbReference>
<dbReference type="InterPro" id="IPR036028">
    <property type="entry name" value="SH3-like_dom_sf"/>
</dbReference>
<evidence type="ECO:0000256" key="2">
    <source>
        <dbReference type="ARBA" id="ARBA00022443"/>
    </source>
</evidence>
<feature type="domain" description="SH3" evidence="12">
    <location>
        <begin position="412"/>
        <end position="471"/>
    </location>
</feature>
<keyword evidence="3 11" id="KW-0812">Transmembrane</keyword>
<evidence type="ECO:0000256" key="8">
    <source>
        <dbReference type="PROSITE-ProRule" id="PRU00076"/>
    </source>
</evidence>
<feature type="transmembrane region" description="Helical" evidence="11">
    <location>
        <begin position="633"/>
        <end position="663"/>
    </location>
</feature>
<dbReference type="InterPro" id="IPR001452">
    <property type="entry name" value="SH3_domain"/>
</dbReference>
<dbReference type="OrthoDB" id="195240at2759"/>
<feature type="transmembrane region" description="Helical" evidence="11">
    <location>
        <begin position="345"/>
        <end position="366"/>
    </location>
</feature>
<dbReference type="InterPro" id="IPR053958">
    <property type="entry name" value="HMGCR/SNAP/NPC1-like_SSD"/>
</dbReference>
<evidence type="ECO:0000259" key="14">
    <source>
        <dbReference type="PROSITE" id="PS50156"/>
    </source>
</evidence>
<evidence type="ECO:0000259" key="12">
    <source>
        <dbReference type="PROSITE" id="PS50002"/>
    </source>
</evidence>
<keyword evidence="8" id="KW-1015">Disulfide bond</keyword>
<accession>A0A8J2SXE6</accession>
<dbReference type="Proteomes" id="UP000789595">
    <property type="component" value="Unassembled WGS sequence"/>
</dbReference>
<dbReference type="GO" id="GO:0016020">
    <property type="term" value="C:membrane"/>
    <property type="evidence" value="ECO:0007669"/>
    <property type="project" value="UniProtKB-SubCell"/>
</dbReference>
<evidence type="ECO:0000256" key="9">
    <source>
        <dbReference type="PROSITE-ProRule" id="PRU00192"/>
    </source>
</evidence>
<evidence type="ECO:0000313" key="16">
    <source>
        <dbReference type="Proteomes" id="UP000789595"/>
    </source>
</evidence>
<feature type="region of interest" description="Disordered" evidence="10">
    <location>
        <begin position="927"/>
        <end position="995"/>
    </location>
</feature>
<evidence type="ECO:0000313" key="15">
    <source>
        <dbReference type="EMBL" id="CAH0379258.1"/>
    </source>
</evidence>
<feature type="domain" description="EGF-like" evidence="13">
    <location>
        <begin position="887"/>
        <end position="921"/>
    </location>
</feature>
<feature type="compositionally biased region" description="Low complexity" evidence="10">
    <location>
        <begin position="948"/>
        <end position="974"/>
    </location>
</feature>
<comment type="caution">
    <text evidence="8">Lacks conserved residue(s) required for the propagation of feature annotation.</text>
</comment>
<dbReference type="EMBL" id="CAKKNE010000006">
    <property type="protein sequence ID" value="CAH0379258.1"/>
    <property type="molecule type" value="Genomic_DNA"/>
</dbReference>
<evidence type="ECO:0000256" key="7">
    <source>
        <dbReference type="ARBA" id="ARBA00038046"/>
    </source>
</evidence>
<dbReference type="Pfam" id="PF00018">
    <property type="entry name" value="SH3_1"/>
    <property type="match status" value="1"/>
</dbReference>
<evidence type="ECO:0000256" key="11">
    <source>
        <dbReference type="SAM" id="Phobius"/>
    </source>
</evidence>
<dbReference type="InterPro" id="IPR000742">
    <property type="entry name" value="EGF"/>
</dbReference>
<feature type="transmembrane region" description="Helical" evidence="11">
    <location>
        <begin position="16"/>
        <end position="35"/>
    </location>
</feature>
<dbReference type="PROSITE" id="PS01186">
    <property type="entry name" value="EGF_2"/>
    <property type="match status" value="1"/>
</dbReference>
<keyword evidence="2 9" id="KW-0728">SH3 domain</keyword>
<comment type="similarity">
    <text evidence="7">Belongs to the dispatched family.</text>
</comment>
<dbReference type="GO" id="GO:0022857">
    <property type="term" value="F:transmembrane transporter activity"/>
    <property type="evidence" value="ECO:0007669"/>
    <property type="project" value="TreeGrafter"/>
</dbReference>
<feature type="transmembrane region" description="Helical" evidence="11">
    <location>
        <begin position="1235"/>
        <end position="1256"/>
    </location>
</feature>
<evidence type="ECO:0000256" key="4">
    <source>
        <dbReference type="ARBA" id="ARBA00022989"/>
    </source>
</evidence>
<organism evidence="15 16">
    <name type="scientific">Pelagomonas calceolata</name>
    <dbReference type="NCBI Taxonomy" id="35677"/>
    <lineage>
        <taxon>Eukaryota</taxon>
        <taxon>Sar</taxon>
        <taxon>Stramenopiles</taxon>
        <taxon>Ochrophyta</taxon>
        <taxon>Pelagophyceae</taxon>
        <taxon>Pelagomonadales</taxon>
        <taxon>Pelagomonadaceae</taxon>
        <taxon>Pelagomonas</taxon>
    </lineage>
</organism>
<protein>
    <recommendedName>
        <fullName evidence="17">Calmodulin</fullName>
    </recommendedName>
</protein>
<dbReference type="InterPro" id="IPR004869">
    <property type="entry name" value="MMPL_dom"/>
</dbReference>
<feature type="transmembrane region" description="Helical" evidence="11">
    <location>
        <begin position="1334"/>
        <end position="1357"/>
    </location>
</feature>
<dbReference type="PROSITE" id="PS50026">
    <property type="entry name" value="EGF_3"/>
    <property type="match status" value="1"/>
</dbReference>
<name>A0A8J2SXE6_9STRA</name>
<dbReference type="SUPFAM" id="SSF50044">
    <property type="entry name" value="SH3-domain"/>
    <property type="match status" value="2"/>
</dbReference>
<sequence>MGSDCAAGRGATPSEVVWVLAPVISIICAMAFFGARRFGLIGGRPAAADRRPEAFAADLVVSHPLKVIALNVWLITALSVSAFVDVGCGELRESIDVLLDVDAYTKADNRASEWYSAFEAAKSDTRYCAAGSTSRRRLEESSGGRVDTLTLVYLRKPLHRDAIRSPALHDAQRVEKDLILTVFGDQGWRDHCLPTYWNETASPRDCAPWARDSSVPYYWTGSGLTTDSELREVEQVTTWMAQTGVGNAFFSANFGTVRPRSEIMRSTFTFLATDDSGFKTWLVDHVWPKILQEWETSSSTMRLLWLQGDINGAEVASALGLDMVLCGIALVLVFAALIAHMRSPVLAIVAMGQVLVSIPVAQYFYLRVFDVYIIYLLNFLSVFIVAGIGADDAFLFFDTLAQTMVERQHKREGLRRVTALHDCKGDRKDELSFKKGDVLIVEDEAGDGWCRGRLAVGVGKFPATYVAPCEGPRRVTAIVDRSPRCRTEEGELFFQTGAKILVEDDSDATTWSGSLETGGASGRFPAAHVVGGKRYKAKFDCDADAQDELGFYEGDVIEVSDQSDPDWWVGSLVHAKGVFPAMHVAADDETEAFDAVGRNALAEAYRRAGASMATTSFTSAAAFYALSVSELPAIQAFGIFTGTLIMVNFVLVVSVFPAVLVLFPRSLRAGRPKPAEPPVSDPESATPAPDRPQKDVLNPLARVRLSKNVRKFLDRPAVKYVTSSLHAAQEKIGRGLDRVSEAITPSSKHGGFLDRDRAGGSRWRQTLQGEVNAGKMGCLDRFFGVSLPGVLVKRAGLVVVLTVAMLVAAAVSIGLVAAVDYAPPRFFRRDHNLGLVYQIRDKYFPADGGVATLLGEAAGDENYEYGSATQRGTGGYDETQWSPQCSDKVGTNGEICSGYGKCAHTTGFCQCYGGYMGLRCESLDEEYTEPPVTSPPTITPVPTPEPVPTVTFVDPNAAQAGPSATPAPASLSPRSPSPGSPAPAPSPASGESGDDVAPVCVDDTCGRCSCSSNGCQTADGACDCFPDYRGELCEFYYPYDLQHTITLDVVQGVRSRPGRQSDAHPHGRPRYWRSYDWSDPNVQTFARDACAEHAKHAHLKMRREDSACIVELFEASWLAPKQKMLPLPPFEFEAEFLAYVDSNPTVGLGGDSILDYVGVDCDAGGGRTVRWMRDRILLDVRPDAALSKRAEVYRNWVRYLRRRDHGKPHGATRSVLSSDNYVLTALLDGVIRDTLIGAAVALACAYLCVLVASGSLGHTTLVFSLVVAECLVLTFTVTCLLGYEIGILEAISMPIFLGLSIDYSFHVDHAYRVAAHDNPNAEPARLVRRALETVGAPVFAAALTTFSSTFVLIFARLLPFSRLGVIASINTTYAALTALVVLPCFLHLMPCLRRERGCWQRPRPKLQKLARRSRSLLRSLSPAPRPRTRPADLRVEMKLVSITPGV</sequence>